<sequence>MMDWLVVGGLVGSGDWLDGGTTLIELKNFMNRPLTPSGKRFIIELVWLMEVSMWEKVSLIQLVTLIDSHMDKSTAN</sequence>
<protein>
    <submittedName>
        <fullName evidence="1">Uncharacterized protein</fullName>
    </submittedName>
</protein>
<name>A0A132TJM1_9BACL</name>
<proteinExistence type="predicted"/>
<gene>
    <name evidence="1" type="ORF">AMQ84_26660</name>
</gene>
<organism evidence="1 2">
    <name type="scientific">Paenibacillus riograndensis</name>
    <dbReference type="NCBI Taxonomy" id="483937"/>
    <lineage>
        <taxon>Bacteria</taxon>
        <taxon>Bacillati</taxon>
        <taxon>Bacillota</taxon>
        <taxon>Bacilli</taxon>
        <taxon>Bacillales</taxon>
        <taxon>Paenibacillaceae</taxon>
        <taxon>Paenibacillus</taxon>
        <taxon>Paenibacillus sonchi group</taxon>
    </lineage>
</organism>
<evidence type="ECO:0000313" key="2">
    <source>
        <dbReference type="Proteomes" id="UP000070475"/>
    </source>
</evidence>
<dbReference type="Proteomes" id="UP000070475">
    <property type="component" value="Unassembled WGS sequence"/>
</dbReference>
<dbReference type="AlphaFoldDB" id="A0A132TJM1"/>
<comment type="caution">
    <text evidence="1">The sequence shown here is derived from an EMBL/GenBank/DDBJ whole genome shotgun (WGS) entry which is preliminary data.</text>
</comment>
<dbReference type="PATRIC" id="fig|483937.3.peg.4142"/>
<reference evidence="1 2" key="1">
    <citation type="submission" date="2015-08" db="EMBL/GenBank/DDBJ databases">
        <title>Genomes of Paenibacillus riograndensis.</title>
        <authorList>
            <person name="Sant'Anna F.H."/>
            <person name="Souza R."/>
            <person name="Ambrosini A."/>
            <person name="Bach E."/>
            <person name="Fernandes G."/>
            <person name="Balsanelli E."/>
            <person name="Baura V.A."/>
            <person name="Pedrosa F.O."/>
            <person name="Souza E.M."/>
            <person name="Passaglia L."/>
        </authorList>
    </citation>
    <scope>NUCLEOTIDE SEQUENCE [LARGE SCALE GENOMIC DNA]</scope>
    <source>
        <strain evidence="1 2">CAS34</strain>
    </source>
</reference>
<dbReference type="EMBL" id="LIRB01000146">
    <property type="protein sequence ID" value="KWX71528.1"/>
    <property type="molecule type" value="Genomic_DNA"/>
</dbReference>
<evidence type="ECO:0000313" key="1">
    <source>
        <dbReference type="EMBL" id="KWX71528.1"/>
    </source>
</evidence>
<keyword evidence="2" id="KW-1185">Reference proteome</keyword>
<accession>A0A132TJM1</accession>